<organism evidence="2 3">
    <name type="scientific">Kocuria turfanensis</name>
    <dbReference type="NCBI Taxonomy" id="388357"/>
    <lineage>
        <taxon>Bacteria</taxon>
        <taxon>Bacillati</taxon>
        <taxon>Actinomycetota</taxon>
        <taxon>Actinomycetes</taxon>
        <taxon>Micrococcales</taxon>
        <taxon>Micrococcaceae</taxon>
        <taxon>Kocuria</taxon>
    </lineage>
</organism>
<protein>
    <submittedName>
        <fullName evidence="2">Uncharacterized protein</fullName>
    </submittedName>
</protein>
<dbReference type="AlphaFoldDB" id="A0A512I8W4"/>
<reference evidence="2 3" key="1">
    <citation type="submission" date="2019-07" db="EMBL/GenBank/DDBJ databases">
        <title>Whole genome shotgun sequence of Kocuria turfanensis NBRC 107627.</title>
        <authorList>
            <person name="Hosoyama A."/>
            <person name="Uohara A."/>
            <person name="Ohji S."/>
            <person name="Ichikawa N."/>
        </authorList>
    </citation>
    <scope>NUCLEOTIDE SEQUENCE [LARGE SCALE GENOMIC DNA]</scope>
    <source>
        <strain evidence="2 3">NBRC 107627</strain>
    </source>
</reference>
<gene>
    <name evidence="2" type="ORF">KTU01_02300</name>
</gene>
<keyword evidence="3" id="KW-1185">Reference proteome</keyword>
<dbReference type="EMBL" id="BJZS01000006">
    <property type="protein sequence ID" value="GEO94107.1"/>
    <property type="molecule type" value="Genomic_DNA"/>
</dbReference>
<comment type="caution">
    <text evidence="2">The sequence shown here is derived from an EMBL/GenBank/DDBJ whole genome shotgun (WGS) entry which is preliminary data.</text>
</comment>
<dbReference type="Proteomes" id="UP000321103">
    <property type="component" value="Unassembled WGS sequence"/>
</dbReference>
<proteinExistence type="predicted"/>
<accession>A0A512I8W4</accession>
<evidence type="ECO:0000256" key="1">
    <source>
        <dbReference type="SAM" id="MobiDB-lite"/>
    </source>
</evidence>
<evidence type="ECO:0000313" key="3">
    <source>
        <dbReference type="Proteomes" id="UP000321103"/>
    </source>
</evidence>
<feature type="compositionally biased region" description="Low complexity" evidence="1">
    <location>
        <begin position="48"/>
        <end position="83"/>
    </location>
</feature>
<feature type="region of interest" description="Disordered" evidence="1">
    <location>
        <begin position="31"/>
        <end position="103"/>
    </location>
</feature>
<feature type="compositionally biased region" description="Basic residues" evidence="1">
    <location>
        <begin position="90"/>
        <end position="103"/>
    </location>
</feature>
<sequence length="103" mass="10777">MSSCFMERMLSTPKTATKTVMSTIRARLAIEARARRNTRAPRGGTVDGAPGRPGAGAPQRTAGIRQAAGTARAGHRAAAGTPRAPDRAVRGPRRACRGRRGVS</sequence>
<name>A0A512I8W4_9MICC</name>
<evidence type="ECO:0000313" key="2">
    <source>
        <dbReference type="EMBL" id="GEO94107.1"/>
    </source>
</evidence>